<keyword evidence="1" id="KW-0812">Transmembrane</keyword>
<feature type="transmembrane region" description="Helical" evidence="1">
    <location>
        <begin position="106"/>
        <end position="127"/>
    </location>
</feature>
<dbReference type="AlphaFoldDB" id="A0A1H9IM04"/>
<dbReference type="Pfam" id="PF11750">
    <property type="entry name" value="DUF3307"/>
    <property type="match status" value="1"/>
</dbReference>
<reference evidence="2 3" key="1">
    <citation type="submission" date="2016-10" db="EMBL/GenBank/DDBJ databases">
        <authorList>
            <person name="de Groot N.N."/>
        </authorList>
    </citation>
    <scope>NUCLEOTIDE SEQUENCE [LARGE SCALE GENOMIC DNA]</scope>
    <source>
        <strain evidence="2 3">DSM 21633</strain>
    </source>
</reference>
<proteinExistence type="predicted"/>
<dbReference type="STRING" id="571933.SAMN05216362_12541"/>
<evidence type="ECO:0000256" key="1">
    <source>
        <dbReference type="SAM" id="Phobius"/>
    </source>
</evidence>
<organism evidence="2 3">
    <name type="scientific">Piscibacillus halophilus</name>
    <dbReference type="NCBI Taxonomy" id="571933"/>
    <lineage>
        <taxon>Bacteria</taxon>
        <taxon>Bacillati</taxon>
        <taxon>Bacillota</taxon>
        <taxon>Bacilli</taxon>
        <taxon>Bacillales</taxon>
        <taxon>Bacillaceae</taxon>
        <taxon>Piscibacillus</taxon>
    </lineage>
</organism>
<feature type="transmembrane region" description="Helical" evidence="1">
    <location>
        <begin position="43"/>
        <end position="60"/>
    </location>
</feature>
<dbReference type="EMBL" id="FOES01000025">
    <property type="protein sequence ID" value="SEQ75557.1"/>
    <property type="molecule type" value="Genomic_DNA"/>
</dbReference>
<protein>
    <recommendedName>
        <fullName evidence="4">DUF3307 domain-containing protein</fullName>
    </recommendedName>
</protein>
<feature type="transmembrane region" description="Helical" evidence="1">
    <location>
        <begin position="139"/>
        <end position="162"/>
    </location>
</feature>
<dbReference type="InterPro" id="IPR021737">
    <property type="entry name" value="Phage_phiKZ_Orf197"/>
</dbReference>
<evidence type="ECO:0000313" key="2">
    <source>
        <dbReference type="EMBL" id="SEQ75557.1"/>
    </source>
</evidence>
<evidence type="ECO:0000313" key="3">
    <source>
        <dbReference type="Proteomes" id="UP000199427"/>
    </source>
</evidence>
<keyword evidence="1" id="KW-0472">Membrane</keyword>
<dbReference type="OrthoDB" id="5122730at2"/>
<evidence type="ECO:0008006" key="4">
    <source>
        <dbReference type="Google" id="ProtNLM"/>
    </source>
</evidence>
<sequence length="277" mass="31946">MTYLLLLILAHFLADFTFQSDQLIQERHHPDKKRRENAIVKHVGIHFIISVGFVFIGMLISQSMNLLLVLMLLIVIILTSVTHYAIDSAKYYLDQKITSQKMKVVLFLVDQALHITIIVLPFIYLIEKYSVGQVYIFEDVIALIILLYLNTVVASHFLHIVLNKIAPPNSIEQTIEEEIDRKEDGQEPQIHTVITKSKTSYPESHHKIGRYIGMLERVLIMMFVYSGQVMGITIILAIKSITRFKQFDDKRFAEYYLIGTLMSMIIGLIFGYLARLV</sequence>
<dbReference type="Proteomes" id="UP000199427">
    <property type="component" value="Unassembled WGS sequence"/>
</dbReference>
<keyword evidence="3" id="KW-1185">Reference proteome</keyword>
<name>A0A1H9IM04_9BACI</name>
<feature type="transmembrane region" description="Helical" evidence="1">
    <location>
        <begin position="218"/>
        <end position="241"/>
    </location>
</feature>
<gene>
    <name evidence="2" type="ORF">SAMN05216362_12541</name>
</gene>
<feature type="transmembrane region" description="Helical" evidence="1">
    <location>
        <begin position="253"/>
        <end position="274"/>
    </location>
</feature>
<feature type="transmembrane region" description="Helical" evidence="1">
    <location>
        <begin position="67"/>
        <end position="86"/>
    </location>
</feature>
<dbReference type="RefSeq" id="WP_091774212.1">
    <property type="nucleotide sequence ID" value="NZ_CAESCL010000123.1"/>
</dbReference>
<accession>A0A1H9IM04</accession>
<keyword evidence="1" id="KW-1133">Transmembrane helix</keyword>